<dbReference type="Gene3D" id="1.20.58.760">
    <property type="entry name" value="Peptidase M41"/>
    <property type="match status" value="1"/>
</dbReference>
<evidence type="ECO:0000259" key="2">
    <source>
        <dbReference type="Pfam" id="PF01434"/>
    </source>
</evidence>
<dbReference type="GO" id="GO:0005524">
    <property type="term" value="F:ATP binding"/>
    <property type="evidence" value="ECO:0007669"/>
    <property type="project" value="InterPro"/>
</dbReference>
<dbReference type="SUPFAM" id="SSF140990">
    <property type="entry name" value="FtsH protease domain-like"/>
    <property type="match status" value="1"/>
</dbReference>
<protein>
    <recommendedName>
        <fullName evidence="2">Peptidase M41 domain-containing protein</fullName>
    </recommendedName>
</protein>
<feature type="domain" description="Peptidase M41" evidence="2">
    <location>
        <begin position="1"/>
        <end position="90"/>
    </location>
</feature>
<feature type="non-terminal residue" evidence="3">
    <location>
        <position position="1"/>
    </location>
</feature>
<dbReference type="EMBL" id="BARS01023188">
    <property type="protein sequence ID" value="GAG08632.1"/>
    <property type="molecule type" value="Genomic_DNA"/>
</dbReference>
<dbReference type="GO" id="GO:0004176">
    <property type="term" value="F:ATP-dependent peptidase activity"/>
    <property type="evidence" value="ECO:0007669"/>
    <property type="project" value="InterPro"/>
</dbReference>
<sequence length="138" mass="15160">IAKKMVLDWGMSEKLGPINYSNDDRRIMPLDLRGKEYSDSTAQLIDAEIKVIIDAAQEATRQLIESHRDALQRLAEALLKYETLSAEETGRIVAGETLDKPSVGELLEKERTKAPEPEKAAPPRPEKASGVGPVPEPG</sequence>
<gene>
    <name evidence="3" type="ORF">S01H1_36946</name>
</gene>
<accession>X0VBE4</accession>
<feature type="region of interest" description="Disordered" evidence="1">
    <location>
        <begin position="90"/>
        <end position="138"/>
    </location>
</feature>
<dbReference type="Pfam" id="PF01434">
    <property type="entry name" value="Peptidase_M41"/>
    <property type="match status" value="1"/>
</dbReference>
<evidence type="ECO:0000313" key="3">
    <source>
        <dbReference type="EMBL" id="GAG08632.1"/>
    </source>
</evidence>
<dbReference type="AlphaFoldDB" id="X0VBE4"/>
<dbReference type="GO" id="GO:0005886">
    <property type="term" value="C:plasma membrane"/>
    <property type="evidence" value="ECO:0007669"/>
    <property type="project" value="TreeGrafter"/>
</dbReference>
<feature type="compositionally biased region" description="Basic and acidic residues" evidence="1">
    <location>
        <begin position="106"/>
        <end position="127"/>
    </location>
</feature>
<name>X0VBE4_9ZZZZ</name>
<dbReference type="InterPro" id="IPR000642">
    <property type="entry name" value="Peptidase_M41"/>
</dbReference>
<dbReference type="PANTHER" id="PTHR23076">
    <property type="entry name" value="METALLOPROTEASE M41 FTSH"/>
    <property type="match status" value="1"/>
</dbReference>
<comment type="caution">
    <text evidence="3">The sequence shown here is derived from an EMBL/GenBank/DDBJ whole genome shotgun (WGS) entry which is preliminary data.</text>
</comment>
<dbReference type="GO" id="GO:0030163">
    <property type="term" value="P:protein catabolic process"/>
    <property type="evidence" value="ECO:0007669"/>
    <property type="project" value="TreeGrafter"/>
</dbReference>
<dbReference type="InterPro" id="IPR037219">
    <property type="entry name" value="Peptidase_M41-like"/>
</dbReference>
<proteinExistence type="predicted"/>
<dbReference type="GO" id="GO:0006508">
    <property type="term" value="P:proteolysis"/>
    <property type="evidence" value="ECO:0007669"/>
    <property type="project" value="InterPro"/>
</dbReference>
<organism evidence="3">
    <name type="scientific">marine sediment metagenome</name>
    <dbReference type="NCBI Taxonomy" id="412755"/>
    <lineage>
        <taxon>unclassified sequences</taxon>
        <taxon>metagenomes</taxon>
        <taxon>ecological metagenomes</taxon>
    </lineage>
</organism>
<dbReference type="GO" id="GO:0004222">
    <property type="term" value="F:metalloendopeptidase activity"/>
    <property type="evidence" value="ECO:0007669"/>
    <property type="project" value="InterPro"/>
</dbReference>
<evidence type="ECO:0000256" key="1">
    <source>
        <dbReference type="SAM" id="MobiDB-lite"/>
    </source>
</evidence>
<dbReference type="PANTHER" id="PTHR23076:SF97">
    <property type="entry name" value="ATP-DEPENDENT ZINC METALLOPROTEASE YME1L1"/>
    <property type="match status" value="1"/>
</dbReference>
<reference evidence="3" key="1">
    <citation type="journal article" date="2014" name="Front. Microbiol.">
        <title>High frequency of phylogenetically diverse reductive dehalogenase-homologous genes in deep subseafloor sedimentary metagenomes.</title>
        <authorList>
            <person name="Kawai M."/>
            <person name="Futagami T."/>
            <person name="Toyoda A."/>
            <person name="Takaki Y."/>
            <person name="Nishi S."/>
            <person name="Hori S."/>
            <person name="Arai W."/>
            <person name="Tsubouchi T."/>
            <person name="Morono Y."/>
            <person name="Uchiyama I."/>
            <person name="Ito T."/>
            <person name="Fujiyama A."/>
            <person name="Inagaki F."/>
            <person name="Takami H."/>
        </authorList>
    </citation>
    <scope>NUCLEOTIDE SEQUENCE</scope>
    <source>
        <strain evidence="3">Expedition CK06-06</strain>
    </source>
</reference>